<evidence type="ECO:0000256" key="5">
    <source>
        <dbReference type="SAM" id="Phobius"/>
    </source>
</evidence>
<feature type="domain" description="V-SNARE coiled-coil homology" evidence="7">
    <location>
        <begin position="174"/>
        <end position="234"/>
    </location>
</feature>
<sequence>MIVYAVVSRQSDAAILCEYSTDNLSGNAPQCTAALLEHLRDHPNILKKGDLKTLRHSNKASSDFFSQFLQACTVAITTAEEMDLGTVEEYFFHLWHQEEIFYCCLSDDKDPRHQKVNFAFLQAISHDFGAKYSQRKIRNANSYAFDKDFKRILRSTMHHYNIRRKELIREDNVQIDHLMTKVEDLKSVMGRNLTLLLERDEHLDNLMNTASKARQDSMVFKRKSVKARRQMEMKSYKIWFLICFSILIFLYFIIMSACGFRFEQCRSNSYD</sequence>
<proteinExistence type="inferred from homology"/>
<dbReference type="InterPro" id="IPR010908">
    <property type="entry name" value="Longin_dom"/>
</dbReference>
<keyword evidence="5" id="KW-1133">Transmembrane helix</keyword>
<dbReference type="PROSITE" id="PS50859">
    <property type="entry name" value="LONGIN"/>
    <property type="match status" value="1"/>
</dbReference>
<gene>
    <name evidence="8" type="ORF">FRACYDRAFT_224045</name>
</gene>
<feature type="transmembrane region" description="Helical" evidence="5">
    <location>
        <begin position="238"/>
        <end position="262"/>
    </location>
</feature>
<dbReference type="CDD" id="cd15843">
    <property type="entry name" value="R-SNARE"/>
    <property type="match status" value="1"/>
</dbReference>
<dbReference type="SUPFAM" id="SSF58038">
    <property type="entry name" value="SNARE fusion complex"/>
    <property type="match status" value="1"/>
</dbReference>
<dbReference type="InParanoid" id="A0A1E7FRE7"/>
<dbReference type="KEGG" id="fcy:FRACYDRAFT_224045"/>
<evidence type="ECO:0008006" key="10">
    <source>
        <dbReference type="Google" id="ProtNLM"/>
    </source>
</evidence>
<organism evidence="8 9">
    <name type="scientific">Fragilariopsis cylindrus CCMP1102</name>
    <dbReference type="NCBI Taxonomy" id="635003"/>
    <lineage>
        <taxon>Eukaryota</taxon>
        <taxon>Sar</taxon>
        <taxon>Stramenopiles</taxon>
        <taxon>Ochrophyta</taxon>
        <taxon>Bacillariophyta</taxon>
        <taxon>Bacillariophyceae</taxon>
        <taxon>Bacillariophycidae</taxon>
        <taxon>Bacillariales</taxon>
        <taxon>Bacillariaceae</taxon>
        <taxon>Fragilariopsis</taxon>
    </lineage>
</organism>
<name>A0A1E7FRE7_9STRA</name>
<dbReference type="InterPro" id="IPR042855">
    <property type="entry name" value="V_SNARE_CC"/>
</dbReference>
<dbReference type="CDD" id="cd14824">
    <property type="entry name" value="Longin"/>
    <property type="match status" value="1"/>
</dbReference>
<comment type="similarity">
    <text evidence="1">Belongs to the synaptobrevin family.</text>
</comment>
<protein>
    <recommendedName>
        <fullName evidence="10">Synaptobrevin-domain-containing protein</fullName>
    </recommendedName>
</protein>
<dbReference type="SUPFAM" id="SSF64356">
    <property type="entry name" value="SNARE-like"/>
    <property type="match status" value="1"/>
</dbReference>
<evidence type="ECO:0000256" key="3">
    <source>
        <dbReference type="ARBA" id="ARBA00046280"/>
    </source>
</evidence>
<dbReference type="SMART" id="SM01270">
    <property type="entry name" value="Longin"/>
    <property type="match status" value="1"/>
</dbReference>
<reference evidence="8 9" key="1">
    <citation type="submission" date="2016-09" db="EMBL/GenBank/DDBJ databases">
        <title>Extensive genetic diversity and differential bi-allelic expression allows diatom success in the polar Southern Ocean.</title>
        <authorList>
            <consortium name="DOE Joint Genome Institute"/>
            <person name="Mock T."/>
            <person name="Otillar R.P."/>
            <person name="Strauss J."/>
            <person name="Dupont C."/>
            <person name="Frickenhaus S."/>
            <person name="Maumus F."/>
            <person name="Mcmullan M."/>
            <person name="Sanges R."/>
            <person name="Schmutz J."/>
            <person name="Toseland A."/>
            <person name="Valas R."/>
            <person name="Veluchamy A."/>
            <person name="Ward B.J."/>
            <person name="Allen A."/>
            <person name="Barry K."/>
            <person name="Falciatore A."/>
            <person name="Ferrante M."/>
            <person name="Fortunato A.E."/>
            <person name="Gloeckner G."/>
            <person name="Gruber A."/>
            <person name="Hipkin R."/>
            <person name="Janech M."/>
            <person name="Kroth P."/>
            <person name="Leese F."/>
            <person name="Lindquist E."/>
            <person name="Lyon B.R."/>
            <person name="Martin J."/>
            <person name="Mayer C."/>
            <person name="Parker M."/>
            <person name="Quesneville H."/>
            <person name="Raymond J."/>
            <person name="Uhlig C."/>
            <person name="Valentin K.U."/>
            <person name="Worden A.Z."/>
            <person name="Armbrust E.V."/>
            <person name="Bowler C."/>
            <person name="Green B."/>
            <person name="Moulton V."/>
            <person name="Van Oosterhout C."/>
            <person name="Grigoriev I."/>
        </authorList>
    </citation>
    <scope>NUCLEOTIDE SEQUENCE [LARGE SCALE GENOMIC DNA]</scope>
    <source>
        <strain evidence="8 9">CCMP1102</strain>
    </source>
</reference>
<keyword evidence="4" id="KW-0175">Coiled coil</keyword>
<keyword evidence="9" id="KW-1185">Reference proteome</keyword>
<dbReference type="OrthoDB" id="248747at2759"/>
<dbReference type="GO" id="GO:0012505">
    <property type="term" value="C:endomembrane system"/>
    <property type="evidence" value="ECO:0007669"/>
    <property type="project" value="UniProtKB-SubCell"/>
</dbReference>
<evidence type="ECO:0000256" key="2">
    <source>
        <dbReference type="ARBA" id="ARBA00023136"/>
    </source>
</evidence>
<dbReference type="Gene3D" id="1.20.5.110">
    <property type="match status" value="1"/>
</dbReference>
<evidence type="ECO:0000313" key="9">
    <source>
        <dbReference type="Proteomes" id="UP000095751"/>
    </source>
</evidence>
<dbReference type="Pfam" id="PF13774">
    <property type="entry name" value="Longin"/>
    <property type="match status" value="1"/>
</dbReference>
<dbReference type="InterPro" id="IPR051097">
    <property type="entry name" value="Synaptobrevin-like_transport"/>
</dbReference>
<dbReference type="Gene3D" id="3.30.450.50">
    <property type="entry name" value="Longin domain"/>
    <property type="match status" value="1"/>
</dbReference>
<dbReference type="Pfam" id="PF00957">
    <property type="entry name" value="Synaptobrevin"/>
    <property type="match status" value="1"/>
</dbReference>
<accession>A0A1E7FRE7</accession>
<dbReference type="EMBL" id="KV784354">
    <property type="protein sequence ID" value="OEU20697.1"/>
    <property type="molecule type" value="Genomic_DNA"/>
</dbReference>
<evidence type="ECO:0000313" key="8">
    <source>
        <dbReference type="EMBL" id="OEU20697.1"/>
    </source>
</evidence>
<keyword evidence="2 5" id="KW-0472">Membrane</keyword>
<keyword evidence="5" id="KW-0812">Transmembrane</keyword>
<dbReference type="PANTHER" id="PTHR21136">
    <property type="entry name" value="SNARE PROTEINS"/>
    <property type="match status" value="1"/>
</dbReference>
<evidence type="ECO:0000259" key="7">
    <source>
        <dbReference type="PROSITE" id="PS50892"/>
    </source>
</evidence>
<comment type="subcellular location">
    <subcellularLocation>
        <location evidence="3">Endomembrane system</location>
        <topology evidence="3">Single-pass type IV membrane protein</topology>
    </subcellularLocation>
</comment>
<evidence type="ECO:0000256" key="1">
    <source>
        <dbReference type="ARBA" id="ARBA00008025"/>
    </source>
</evidence>
<dbReference type="PANTHER" id="PTHR21136:SF168">
    <property type="entry name" value="VESICLE-ASSOCIATED MEMBRANE PROTEIN 9"/>
    <property type="match status" value="1"/>
</dbReference>
<feature type="domain" description="Longin" evidence="6">
    <location>
        <begin position="88"/>
        <end position="153"/>
    </location>
</feature>
<dbReference type="InterPro" id="IPR011012">
    <property type="entry name" value="Longin-like_dom_sf"/>
</dbReference>
<evidence type="ECO:0000259" key="6">
    <source>
        <dbReference type="PROSITE" id="PS50859"/>
    </source>
</evidence>
<evidence type="ECO:0000256" key="4">
    <source>
        <dbReference type="PROSITE-ProRule" id="PRU00290"/>
    </source>
</evidence>
<dbReference type="PROSITE" id="PS50892">
    <property type="entry name" value="V_SNARE"/>
    <property type="match status" value="1"/>
</dbReference>
<dbReference type="AlphaFoldDB" id="A0A1E7FRE7"/>
<dbReference type="Proteomes" id="UP000095751">
    <property type="component" value="Unassembled WGS sequence"/>
</dbReference>